<dbReference type="InterPro" id="IPR035919">
    <property type="entry name" value="EAL_sf"/>
</dbReference>
<dbReference type="Pfam" id="PF02378">
    <property type="entry name" value="PTS_EIIC"/>
    <property type="match status" value="1"/>
</dbReference>
<dbReference type="Gene3D" id="3.20.20.450">
    <property type="entry name" value="EAL domain"/>
    <property type="match status" value="1"/>
</dbReference>
<evidence type="ECO:0000256" key="6">
    <source>
        <dbReference type="ARBA" id="ARBA00022989"/>
    </source>
</evidence>
<feature type="transmembrane region" description="Helical" evidence="8">
    <location>
        <begin position="30"/>
        <end position="50"/>
    </location>
</feature>
<evidence type="ECO:0000256" key="3">
    <source>
        <dbReference type="ARBA" id="ARBA00022475"/>
    </source>
</evidence>
<dbReference type="PROSITE" id="PS50883">
    <property type="entry name" value="EAL"/>
    <property type="match status" value="1"/>
</dbReference>
<keyword evidence="4" id="KW-0762">Sugar transport</keyword>
<feature type="domain" description="EAL" evidence="9">
    <location>
        <begin position="437"/>
        <end position="686"/>
    </location>
</feature>
<evidence type="ECO:0000259" key="9">
    <source>
        <dbReference type="PROSITE" id="PS50883"/>
    </source>
</evidence>
<protein>
    <submittedName>
        <fullName evidence="11">EAL domain-containing protein</fullName>
    </submittedName>
</protein>
<dbReference type="SUPFAM" id="SSF141868">
    <property type="entry name" value="EAL domain-like"/>
    <property type="match status" value="1"/>
</dbReference>
<name>A0ABY9M021_9BURK</name>
<dbReference type="Proteomes" id="UP001234798">
    <property type="component" value="Chromosome"/>
</dbReference>
<evidence type="ECO:0000256" key="5">
    <source>
        <dbReference type="ARBA" id="ARBA00022692"/>
    </source>
</evidence>
<gene>
    <name evidence="11" type="ORF">RAS12_27750</name>
</gene>
<feature type="transmembrane region" description="Helical" evidence="8">
    <location>
        <begin position="70"/>
        <end position="88"/>
    </location>
</feature>
<evidence type="ECO:0000256" key="8">
    <source>
        <dbReference type="SAM" id="Phobius"/>
    </source>
</evidence>
<feature type="transmembrane region" description="Helical" evidence="8">
    <location>
        <begin position="325"/>
        <end position="350"/>
    </location>
</feature>
<reference evidence="11 12" key="1">
    <citation type="submission" date="2023-08" db="EMBL/GenBank/DDBJ databases">
        <title>Achromobacter seleniivolatilans sp. nov., isolated from seleniferous soil.</title>
        <authorList>
            <person name="Zhang S."/>
            <person name="Li K."/>
            <person name="Peng J."/>
            <person name="Zhao Q."/>
            <person name="Wang H."/>
            <person name="Guo Y."/>
        </authorList>
    </citation>
    <scope>NUCLEOTIDE SEQUENCE [LARGE SCALE GENOMIC DNA]</scope>
    <source>
        <strain evidence="11 12">R39</strain>
    </source>
</reference>
<dbReference type="EMBL" id="CP132976">
    <property type="protein sequence ID" value="WMD20356.1"/>
    <property type="molecule type" value="Genomic_DNA"/>
</dbReference>
<keyword evidence="2" id="KW-0813">Transport</keyword>
<dbReference type="PANTHER" id="PTHR33989:SF4">
    <property type="entry name" value="PTS SYSTEM N,N'-DIACETYLCHITOBIOSE-SPECIFIC EIIC COMPONENT"/>
    <property type="match status" value="1"/>
</dbReference>
<evidence type="ECO:0000256" key="2">
    <source>
        <dbReference type="ARBA" id="ARBA00022448"/>
    </source>
</evidence>
<keyword evidence="6 8" id="KW-1133">Transmembrane helix</keyword>
<feature type="domain" description="PTS EIIC type-3" evidence="10">
    <location>
        <begin position="6"/>
        <end position="390"/>
    </location>
</feature>
<dbReference type="PANTHER" id="PTHR33989">
    <property type="match status" value="1"/>
</dbReference>
<dbReference type="InterPro" id="IPR004501">
    <property type="entry name" value="PTS_EIIC_3"/>
</dbReference>
<feature type="transmembrane region" description="Helical" evidence="8">
    <location>
        <begin position="95"/>
        <end position="112"/>
    </location>
</feature>
<keyword evidence="12" id="KW-1185">Reference proteome</keyword>
<feature type="transmembrane region" description="Helical" evidence="8">
    <location>
        <begin position="118"/>
        <end position="142"/>
    </location>
</feature>
<evidence type="ECO:0000313" key="12">
    <source>
        <dbReference type="Proteomes" id="UP001234798"/>
    </source>
</evidence>
<sequence length="695" mass="75623">MPKSKFLRYPKDRLAALAGANALRAIREGLLWTMPCLLVSALFLVLSVVARQLGLPAAFADLLLGVHDKLAGIMPLLVGASIGYMLSIRHRLPHLPTAFLCLSYVVIAQSVLAPYPQLAATLVLFIAIVSPLGNVPLMARLYRRRWTRLAPDGLISENVRDTLNMVVPGLLTAGLVVLVLSAALRIPGVTQFNIPMDMASLDSPFITGPLIAALNSVLWFFGIHGFHALAPIMNVMDQATMLNAASANAGYEGMYALNSTLLGAFVFIGGSGATLSLVAAILLFSRSNSLRVLALASLPVSLLNVNEILLFGLPLILNPRLLAPFVLVPVTNTLIALGTVQLGWLTPATLTLPLTSPVLFNAYVGAGGHWSGAALQVALLALGACIYAPYVIALERQRTDSATVYFKSLDTTFPRLREESLLYANDPVVSTYTNRARRQAEISRIRTISEYDFYLEFQPQISLRSGLCTGCEALLRATGPEGTQQAPLEFLRWLAQADLMREVDLWVARQAVLQCQQWHAQGFTLPMTINVTAGTLTSSVYLDKLIRILAQTHGQVSVELTEDALVEDAQALHTAFGHLHDIGARIYIDDFGTGYSALSYLHQFQIDAVKIDRSFVVAQSSDRGALVMSGLLRFCEALNLQIIVEGVETDQQLRALTSSAEIIVQGWYYSKALTGEHIMDYTRQRQQASPMEAPA</sequence>
<dbReference type="CDD" id="cd01948">
    <property type="entry name" value="EAL"/>
    <property type="match status" value="1"/>
</dbReference>
<dbReference type="Pfam" id="PF00563">
    <property type="entry name" value="EAL"/>
    <property type="match status" value="1"/>
</dbReference>
<evidence type="ECO:0000313" key="11">
    <source>
        <dbReference type="EMBL" id="WMD20356.1"/>
    </source>
</evidence>
<proteinExistence type="predicted"/>
<comment type="subcellular location">
    <subcellularLocation>
        <location evidence="1">Cell membrane</location>
        <topology evidence="1">Multi-pass membrane protein</topology>
    </subcellularLocation>
</comment>
<dbReference type="PROSITE" id="PS51105">
    <property type="entry name" value="PTS_EIIC_TYPE_3"/>
    <property type="match status" value="1"/>
</dbReference>
<accession>A0ABY9M021</accession>
<dbReference type="SMART" id="SM00052">
    <property type="entry name" value="EAL"/>
    <property type="match status" value="1"/>
</dbReference>
<feature type="transmembrane region" description="Helical" evidence="8">
    <location>
        <begin position="261"/>
        <end position="284"/>
    </location>
</feature>
<evidence type="ECO:0000259" key="10">
    <source>
        <dbReference type="PROSITE" id="PS51105"/>
    </source>
</evidence>
<dbReference type="RefSeq" id="WP_306943469.1">
    <property type="nucleotide sequence ID" value="NZ_CP132976.1"/>
</dbReference>
<organism evidence="11 12">
    <name type="scientific">Achromobacter seleniivolatilans</name>
    <dbReference type="NCBI Taxonomy" id="3047478"/>
    <lineage>
        <taxon>Bacteria</taxon>
        <taxon>Pseudomonadati</taxon>
        <taxon>Pseudomonadota</taxon>
        <taxon>Betaproteobacteria</taxon>
        <taxon>Burkholderiales</taxon>
        <taxon>Alcaligenaceae</taxon>
        <taxon>Achromobacter</taxon>
    </lineage>
</organism>
<evidence type="ECO:0000256" key="4">
    <source>
        <dbReference type="ARBA" id="ARBA00022597"/>
    </source>
</evidence>
<dbReference type="InterPro" id="IPR051088">
    <property type="entry name" value="PTS_Sugar-EIIC/EIIB"/>
</dbReference>
<dbReference type="InterPro" id="IPR001633">
    <property type="entry name" value="EAL_dom"/>
</dbReference>
<dbReference type="InterPro" id="IPR003352">
    <property type="entry name" value="PTS_EIIC"/>
</dbReference>
<feature type="transmembrane region" description="Helical" evidence="8">
    <location>
        <begin position="163"/>
        <end position="186"/>
    </location>
</feature>
<keyword evidence="5 8" id="KW-0812">Transmembrane</keyword>
<evidence type="ECO:0000256" key="1">
    <source>
        <dbReference type="ARBA" id="ARBA00004651"/>
    </source>
</evidence>
<feature type="transmembrane region" description="Helical" evidence="8">
    <location>
        <begin position="290"/>
        <end position="313"/>
    </location>
</feature>
<feature type="transmembrane region" description="Helical" evidence="8">
    <location>
        <begin position="206"/>
        <end position="226"/>
    </location>
</feature>
<keyword evidence="3" id="KW-1003">Cell membrane</keyword>
<evidence type="ECO:0000256" key="7">
    <source>
        <dbReference type="ARBA" id="ARBA00023136"/>
    </source>
</evidence>
<keyword evidence="7 8" id="KW-0472">Membrane</keyword>
<feature type="transmembrane region" description="Helical" evidence="8">
    <location>
        <begin position="370"/>
        <end position="392"/>
    </location>
</feature>